<organism evidence="2 3">
    <name type="scientific">Stenotrophomonas maltophilia</name>
    <name type="common">Pseudomonas maltophilia</name>
    <name type="synonym">Xanthomonas maltophilia</name>
    <dbReference type="NCBI Taxonomy" id="40324"/>
    <lineage>
        <taxon>Bacteria</taxon>
        <taxon>Pseudomonadati</taxon>
        <taxon>Pseudomonadota</taxon>
        <taxon>Gammaproteobacteria</taxon>
        <taxon>Lysobacterales</taxon>
        <taxon>Lysobacteraceae</taxon>
        <taxon>Stenotrophomonas</taxon>
        <taxon>Stenotrophomonas maltophilia group</taxon>
    </lineage>
</organism>
<dbReference type="EMBL" id="SRYW01000005">
    <property type="protein sequence ID" value="TGY34893.1"/>
    <property type="molecule type" value="Genomic_DNA"/>
</dbReference>
<dbReference type="AlphaFoldDB" id="A0A4S2D2Y5"/>
<evidence type="ECO:0000256" key="1">
    <source>
        <dbReference type="SAM" id="Phobius"/>
    </source>
</evidence>
<comment type="caution">
    <text evidence="2">The sequence shown here is derived from an EMBL/GenBank/DDBJ whole genome shotgun (WGS) entry which is preliminary data.</text>
</comment>
<dbReference type="Proteomes" id="UP000306631">
    <property type="component" value="Unassembled WGS sequence"/>
</dbReference>
<keyword evidence="1" id="KW-1133">Transmembrane helix</keyword>
<evidence type="ECO:0008006" key="4">
    <source>
        <dbReference type="Google" id="ProtNLM"/>
    </source>
</evidence>
<feature type="transmembrane region" description="Helical" evidence="1">
    <location>
        <begin position="12"/>
        <end position="35"/>
    </location>
</feature>
<evidence type="ECO:0000313" key="2">
    <source>
        <dbReference type="EMBL" id="TGY34893.1"/>
    </source>
</evidence>
<gene>
    <name evidence="2" type="ORF">E5352_07780</name>
</gene>
<accession>A0A4S2D2Y5</accession>
<keyword evidence="1" id="KW-0812">Transmembrane</keyword>
<protein>
    <recommendedName>
        <fullName evidence="4">Transmembrane protein</fullName>
    </recommendedName>
</protein>
<proteinExistence type="predicted"/>
<keyword evidence="1" id="KW-0472">Membrane</keyword>
<name>A0A4S2D2Y5_STEMA</name>
<sequence>MHHPARPRAPVLHVAAPASALVLALGVAVMAVVSWPEVPAPPGPVMPRVQATRLAPWITRMLEPTLRSRRMTGPPGQVDTPLRALGGLLSDDTAFHALLDEWRGRQDSPDPRTIMRLQQGMDGYFATLLPPLSLHTLACDASLCLAVLSGPHRTQDLLARQLMAIEQDGHAPLQAVHVHELPASSDTGPRQFRLALARTAAPFGTAATP</sequence>
<dbReference type="RefSeq" id="WP_136004333.1">
    <property type="nucleotide sequence ID" value="NZ_SRYW01000005.1"/>
</dbReference>
<evidence type="ECO:0000313" key="3">
    <source>
        <dbReference type="Proteomes" id="UP000306631"/>
    </source>
</evidence>
<reference evidence="2 3" key="1">
    <citation type="submission" date="2019-04" db="EMBL/GenBank/DDBJ databases">
        <title>Microbes associate with the intestines of laboratory mice.</title>
        <authorList>
            <person name="Navarre W."/>
            <person name="Wong E."/>
            <person name="Huang K."/>
            <person name="Tropini C."/>
            <person name="Ng K."/>
            <person name="Yu B."/>
        </authorList>
    </citation>
    <scope>NUCLEOTIDE SEQUENCE [LARGE SCALE GENOMIC DNA]</scope>
    <source>
        <strain evidence="2 3">NM62_B4-13</strain>
    </source>
</reference>